<sequence length="318" mass="35280">MVTAILHLPSQAALSVRDGDSNIAPTIIGGNIGVYQKFEGGNHVVRRRDSLWAGLSVYPIIEQVLMRSIKTIDGLTRGRGMTEEQRVTGPLAIPTCAEVNDTMQELTIVNYNTGGQNKDMADTRQTRDMKDTNIVLNHILERNPFYPDPSEVTGVHAHITVKVDKAKTIGNNVLTRVHRHRSAEYTFKKKDKAVYSVKIGGEAVEVDVRLLFQRLTVAASKAVLADAIWALLTPDLPEITGQVQDVLDGGALVQRNLWTRGPTYNYICRLYTEYVKSKCGEAIDVFDGYEATKDMTNQRRAGGRTGSTMTFNEDMPLQ</sequence>
<feature type="region of interest" description="Disordered" evidence="1">
    <location>
        <begin position="298"/>
        <end position="318"/>
    </location>
</feature>
<name>A0ABY7EQB6_MYAAR</name>
<evidence type="ECO:0000313" key="3">
    <source>
        <dbReference type="Proteomes" id="UP001164746"/>
    </source>
</evidence>
<organism evidence="2 3">
    <name type="scientific">Mya arenaria</name>
    <name type="common">Soft-shell clam</name>
    <dbReference type="NCBI Taxonomy" id="6604"/>
    <lineage>
        <taxon>Eukaryota</taxon>
        <taxon>Metazoa</taxon>
        <taxon>Spiralia</taxon>
        <taxon>Lophotrochozoa</taxon>
        <taxon>Mollusca</taxon>
        <taxon>Bivalvia</taxon>
        <taxon>Autobranchia</taxon>
        <taxon>Heteroconchia</taxon>
        <taxon>Euheterodonta</taxon>
        <taxon>Imparidentia</taxon>
        <taxon>Neoheterodontei</taxon>
        <taxon>Myida</taxon>
        <taxon>Myoidea</taxon>
        <taxon>Myidae</taxon>
        <taxon>Mya</taxon>
    </lineage>
</organism>
<evidence type="ECO:0000313" key="2">
    <source>
        <dbReference type="EMBL" id="WAR09371.1"/>
    </source>
</evidence>
<reference evidence="2" key="1">
    <citation type="submission" date="2022-11" db="EMBL/GenBank/DDBJ databases">
        <title>Centuries of genome instability and evolution in soft-shell clam transmissible cancer (bioRxiv).</title>
        <authorList>
            <person name="Hart S.F.M."/>
            <person name="Yonemitsu M.A."/>
            <person name="Giersch R.M."/>
            <person name="Beal B.F."/>
            <person name="Arriagada G."/>
            <person name="Davis B.W."/>
            <person name="Ostrander E.A."/>
            <person name="Goff S.P."/>
            <person name="Metzger M.J."/>
        </authorList>
    </citation>
    <scope>NUCLEOTIDE SEQUENCE</scope>
    <source>
        <strain evidence="2">MELC-2E11</strain>
        <tissue evidence="2">Siphon/mantle</tissue>
    </source>
</reference>
<accession>A0ABY7EQB6</accession>
<proteinExistence type="predicted"/>
<keyword evidence="3" id="KW-1185">Reference proteome</keyword>
<dbReference type="Proteomes" id="UP001164746">
    <property type="component" value="Chromosome 6"/>
</dbReference>
<protein>
    <submittedName>
        <fullName evidence="2">Uncharacterized protein</fullName>
    </submittedName>
</protein>
<dbReference type="EMBL" id="CP111017">
    <property type="protein sequence ID" value="WAR09371.1"/>
    <property type="molecule type" value="Genomic_DNA"/>
</dbReference>
<evidence type="ECO:0000256" key="1">
    <source>
        <dbReference type="SAM" id="MobiDB-lite"/>
    </source>
</evidence>
<gene>
    <name evidence="2" type="ORF">MAR_019329</name>
</gene>